<dbReference type="OrthoDB" id="9814383at2"/>
<gene>
    <name evidence="2" type="ORF">EQU50_05555</name>
</gene>
<name>A0A4Q7DM80_9PROT</name>
<sequence>MMTKKNMIIAAVLLLNLGSMAKADSILDVSSWYNLAHDAHPYLPRNPCIYVANHSRSVVDLRFTYSDGWHLDYKLHPGNNWIIPSGKTSGGILSVPNTRASTVAYTYNAGHILSDERGQPKINEPFIYVQLP</sequence>
<dbReference type="EMBL" id="SCFB01000006">
    <property type="protein sequence ID" value="RZI45896.1"/>
    <property type="molecule type" value="Genomic_DNA"/>
</dbReference>
<proteinExistence type="predicted"/>
<accession>A0A4Q7DM80</accession>
<keyword evidence="3" id="KW-1185">Reference proteome</keyword>
<evidence type="ECO:0000256" key="1">
    <source>
        <dbReference type="SAM" id="SignalP"/>
    </source>
</evidence>
<dbReference type="RefSeq" id="WP_130154147.1">
    <property type="nucleotide sequence ID" value="NZ_SCFB01000006.1"/>
</dbReference>
<protein>
    <submittedName>
        <fullName evidence="2">Uncharacterized protein</fullName>
    </submittedName>
</protein>
<reference evidence="2 3" key="1">
    <citation type="submission" date="2018-10" db="EMBL/GenBank/DDBJ databases">
        <title>An updated phylogeny of the Alphaproteobacteria reveals that the parasitic Rickettsiales and Holosporales have independent origins.</title>
        <authorList>
            <person name="Munoz-Gomez S.A."/>
            <person name="Hess S."/>
            <person name="Burger G."/>
            <person name="Lang B.F."/>
            <person name="Susko E."/>
            <person name="Slamovits C.H."/>
            <person name="Roger A.J."/>
        </authorList>
    </citation>
    <scope>NUCLEOTIDE SEQUENCE [LARGE SCALE GENOMIC DNA]</scope>
    <source>
        <strain evidence="2">HOLO01</strain>
    </source>
</reference>
<evidence type="ECO:0000313" key="2">
    <source>
        <dbReference type="EMBL" id="RZI45896.1"/>
    </source>
</evidence>
<feature type="chain" id="PRO_5020955007" evidence="1">
    <location>
        <begin position="24"/>
        <end position="132"/>
    </location>
</feature>
<organism evidence="2 3">
    <name type="scientific">Candidatus Finniella inopinata</name>
    <dbReference type="NCBI Taxonomy" id="1696036"/>
    <lineage>
        <taxon>Bacteria</taxon>
        <taxon>Pseudomonadati</taxon>
        <taxon>Pseudomonadota</taxon>
        <taxon>Alphaproteobacteria</taxon>
        <taxon>Holosporales</taxon>
        <taxon>Candidatus Paracaedibacteraceae</taxon>
        <taxon>Candidatus Finniella</taxon>
    </lineage>
</organism>
<dbReference type="Proteomes" id="UP000293550">
    <property type="component" value="Unassembled WGS sequence"/>
</dbReference>
<comment type="caution">
    <text evidence="2">The sequence shown here is derived from an EMBL/GenBank/DDBJ whole genome shotgun (WGS) entry which is preliminary data.</text>
</comment>
<dbReference type="AlphaFoldDB" id="A0A4Q7DM80"/>
<evidence type="ECO:0000313" key="3">
    <source>
        <dbReference type="Proteomes" id="UP000293550"/>
    </source>
</evidence>
<keyword evidence="1" id="KW-0732">Signal</keyword>
<feature type="signal peptide" evidence="1">
    <location>
        <begin position="1"/>
        <end position="23"/>
    </location>
</feature>